<evidence type="ECO:0000313" key="4">
    <source>
        <dbReference type="Proteomes" id="UP001295794"/>
    </source>
</evidence>
<reference evidence="3" key="1">
    <citation type="submission" date="2023-11" db="EMBL/GenBank/DDBJ databases">
        <authorList>
            <person name="De Vega J J."/>
            <person name="De Vega J J."/>
        </authorList>
    </citation>
    <scope>NUCLEOTIDE SEQUENCE</scope>
</reference>
<dbReference type="SUPFAM" id="SSF56973">
    <property type="entry name" value="Aerolisin/ETX pore-forming domain"/>
    <property type="match status" value="1"/>
</dbReference>
<organism evidence="3 4">
    <name type="scientific">Mycena citricolor</name>
    <dbReference type="NCBI Taxonomy" id="2018698"/>
    <lineage>
        <taxon>Eukaryota</taxon>
        <taxon>Fungi</taxon>
        <taxon>Dikarya</taxon>
        <taxon>Basidiomycota</taxon>
        <taxon>Agaricomycotina</taxon>
        <taxon>Agaricomycetes</taxon>
        <taxon>Agaricomycetidae</taxon>
        <taxon>Agaricales</taxon>
        <taxon>Marasmiineae</taxon>
        <taxon>Mycenaceae</taxon>
        <taxon>Mycena</taxon>
    </lineage>
</organism>
<dbReference type="AlphaFoldDB" id="A0AAD2K9T4"/>
<keyword evidence="2" id="KW-0732">Signal</keyword>
<evidence type="ECO:0000256" key="2">
    <source>
        <dbReference type="SAM" id="SignalP"/>
    </source>
</evidence>
<sequence length="571" mass="61925">MVYLNLLAAVLSALALVSNAAIVSGPNSAPDLSGVKIVTSLPAGATAFGSDNDTDWTVAYDKDLKALGRLKNDVFYALINPNTNSTHLAARQAALGGRCTGLSVGELQSLPAWPNLVQYVRDTLSSSVSYNLWTTWDGVTQATACVSEGIVSVERTGQAQCNTDEQTFDGDTVGRSGVVTLAVVSGSSTTATESVTRSATIGLSYTASVTVGIPGIGEASASYTASASFTNEFGKSFEKTISKESSRSVAVNSDPGDYCTMQIKTTTCYQPSRGRVGFVADGYVRFGFNSRVKDHYYWHIPISRESEDKRTSYMEFTGSINSHGHGRYRAECNNPTYFDKMRLSTLVSVVFALTGAHAKPISRRDFSLASYQDATPSERRDFLLAVNASNINLSQDTLDSLKTVPVVEKKMADSGTSELTNDWLIKWIVEFQDEVKQGQESGDADAGLSQVSKRQEEDCGDGEEQETKRGDDDEQAEETIAEKRDNDEGEGEARKRDEGDEEGEIFDKRDDDEATEDAGDAEATETTDEDTSESKRSKDDEEDADSDAVTKRQEAGDETPELEERDDEAED</sequence>
<dbReference type="Proteomes" id="UP001295794">
    <property type="component" value="Unassembled WGS sequence"/>
</dbReference>
<feature type="region of interest" description="Disordered" evidence="1">
    <location>
        <begin position="438"/>
        <end position="571"/>
    </location>
</feature>
<name>A0AAD2K9T4_9AGAR</name>
<comment type="caution">
    <text evidence="3">The sequence shown here is derived from an EMBL/GenBank/DDBJ whole genome shotgun (WGS) entry which is preliminary data.</text>
</comment>
<accession>A0AAD2K9T4</accession>
<feature type="signal peptide" evidence="2">
    <location>
        <begin position="1"/>
        <end position="20"/>
    </location>
</feature>
<feature type="chain" id="PRO_5042154975" evidence="2">
    <location>
        <begin position="21"/>
        <end position="571"/>
    </location>
</feature>
<keyword evidence="4" id="KW-1185">Reference proteome</keyword>
<evidence type="ECO:0000256" key="1">
    <source>
        <dbReference type="SAM" id="MobiDB-lite"/>
    </source>
</evidence>
<feature type="compositionally biased region" description="Basic and acidic residues" evidence="1">
    <location>
        <begin position="480"/>
        <end position="498"/>
    </location>
</feature>
<protein>
    <submittedName>
        <fullName evidence="3">Uncharacterized protein</fullName>
    </submittedName>
</protein>
<dbReference type="EMBL" id="CAVNYO010000481">
    <property type="protein sequence ID" value="CAK5284829.1"/>
    <property type="molecule type" value="Genomic_DNA"/>
</dbReference>
<proteinExistence type="predicted"/>
<feature type="compositionally biased region" description="Acidic residues" evidence="1">
    <location>
        <begin position="556"/>
        <end position="571"/>
    </location>
</feature>
<gene>
    <name evidence="3" type="ORF">MYCIT1_LOCUS38309</name>
</gene>
<feature type="compositionally biased region" description="Acidic residues" evidence="1">
    <location>
        <begin position="512"/>
        <end position="531"/>
    </location>
</feature>
<evidence type="ECO:0000313" key="3">
    <source>
        <dbReference type="EMBL" id="CAK5284829.1"/>
    </source>
</evidence>
<dbReference type="Gene3D" id="2.170.15.10">
    <property type="entry name" value="Proaerolysin, chain A, domain 3"/>
    <property type="match status" value="1"/>
</dbReference>